<dbReference type="EMBL" id="PEBX01000008">
    <property type="protein sequence ID" value="PTQ57366.1"/>
    <property type="molecule type" value="Genomic_DNA"/>
</dbReference>
<evidence type="ECO:0000313" key="2">
    <source>
        <dbReference type="Proteomes" id="UP000244338"/>
    </source>
</evidence>
<comment type="caution">
    <text evidence="1">The sequence shown here is derived from an EMBL/GenBank/DDBJ whole genome shotgun (WGS) entry which is preliminary data.</text>
</comment>
<proteinExistence type="predicted"/>
<dbReference type="Gene3D" id="3.30.70.360">
    <property type="match status" value="1"/>
</dbReference>
<protein>
    <submittedName>
        <fullName evidence="1">Catalyzes the cleavage of p-aminobenzoyl-glutamate to p-aminobenzoate and glutamate, subunit A</fullName>
    </submittedName>
</protein>
<reference evidence="2" key="1">
    <citation type="journal article" date="2018" name="Sci. Rep.">
        <title>Lignite coal burning seam in the remote Altai Mountains harbors a hydrogen-driven thermophilic microbial community.</title>
        <authorList>
            <person name="Kadnikov V.V."/>
            <person name="Mardanov A.V."/>
            <person name="Ivasenko D.A."/>
            <person name="Antsiferov D.V."/>
            <person name="Beletsky A.V."/>
            <person name="Karnachuk O.V."/>
            <person name="Ravin N.V."/>
        </authorList>
    </citation>
    <scope>NUCLEOTIDE SEQUENCE [LARGE SCALE GENOMIC DNA]</scope>
</reference>
<dbReference type="Proteomes" id="UP000244338">
    <property type="component" value="Unassembled WGS sequence"/>
</dbReference>
<gene>
    <name evidence="1" type="ORF">BSOLF_1682</name>
</gene>
<dbReference type="AlphaFoldDB" id="A0A2R6Y3V9"/>
<dbReference type="Gene3D" id="3.40.630.10">
    <property type="entry name" value="Zn peptidases"/>
    <property type="match status" value="1"/>
</dbReference>
<sequence length="58" mass="6449">MIEEGALDGMDIIFATHLWSGFPVWVIGYRSGYAMANVDVFTIEIVGRGVRRPCFVAL</sequence>
<evidence type="ECO:0000313" key="1">
    <source>
        <dbReference type="EMBL" id="PTQ57366.1"/>
    </source>
</evidence>
<name>A0A2R6Y3V9_9BACL</name>
<accession>A0A2R6Y3V9</accession>
<organism evidence="1 2">
    <name type="scientific">Candidatus Carbonibacillus altaicus</name>
    <dbReference type="NCBI Taxonomy" id="2163959"/>
    <lineage>
        <taxon>Bacteria</taxon>
        <taxon>Bacillati</taxon>
        <taxon>Bacillota</taxon>
        <taxon>Bacilli</taxon>
        <taxon>Bacillales</taxon>
        <taxon>Candidatus Carbonibacillus</taxon>
    </lineage>
</organism>